<proteinExistence type="predicted"/>
<reference evidence="1 2" key="1">
    <citation type="submission" date="2021-08" db="EMBL/GenBank/DDBJ databases">
        <title>Draft Genome Sequence of Phanerochaete sordida strain YK-624.</title>
        <authorList>
            <person name="Mori T."/>
            <person name="Dohra H."/>
            <person name="Suzuki T."/>
            <person name="Kawagishi H."/>
            <person name="Hirai H."/>
        </authorList>
    </citation>
    <scope>NUCLEOTIDE SEQUENCE [LARGE SCALE GENOMIC DNA]</scope>
    <source>
        <strain evidence="1 2">YK-624</strain>
    </source>
</reference>
<evidence type="ECO:0000313" key="2">
    <source>
        <dbReference type="Proteomes" id="UP000703269"/>
    </source>
</evidence>
<dbReference type="AlphaFoldDB" id="A0A9P3GQI5"/>
<evidence type="ECO:0000313" key="1">
    <source>
        <dbReference type="EMBL" id="GJE99016.1"/>
    </source>
</evidence>
<comment type="caution">
    <text evidence="1">The sequence shown here is derived from an EMBL/GenBank/DDBJ whole genome shotgun (WGS) entry which is preliminary data.</text>
</comment>
<evidence type="ECO:0008006" key="3">
    <source>
        <dbReference type="Google" id="ProtNLM"/>
    </source>
</evidence>
<sequence>MTSHASPSAAQRANDDILLEIAFYLWKPDLAAMALACHGWLNAAQEGLYRRVHMDLRSRGVFALERTLYGSAPLRGRVRHLWLRRGDEGTVYYPTFRWLALLPAGALRSVAFAAFSDMALCRDALRCPAARDAPALVVRSTNLVFAAQIEEWLARPALRALSLNLGLSFGTVRFAGAARLRRLSVAVDGAVRLGQLASLLDVLDPAVLERFDLETTYHLHPDDIPQWVARMARHAPALKHLSITSRHRVALEPFMDDLVQHLPRLTGLHCGYGSFTPDLLARLPSAVEELTLVWGIDGSVFAPGALGMGVVHIPAPGNVPFPCDAFSDAVAAPPGTRRALRRITVVLPELVRADLARFGAACARSGVVLGIRSMSDFAVDVLE</sequence>
<accession>A0A9P3GQI5</accession>
<dbReference type="EMBL" id="BPQB01000098">
    <property type="protein sequence ID" value="GJE99016.1"/>
    <property type="molecule type" value="Genomic_DNA"/>
</dbReference>
<protein>
    <recommendedName>
        <fullName evidence="3">F-box domain-containing protein</fullName>
    </recommendedName>
</protein>
<dbReference type="OrthoDB" id="2840127at2759"/>
<keyword evidence="2" id="KW-1185">Reference proteome</keyword>
<gene>
    <name evidence="1" type="ORF">PsYK624_152540</name>
</gene>
<organism evidence="1 2">
    <name type="scientific">Phanerochaete sordida</name>
    <dbReference type="NCBI Taxonomy" id="48140"/>
    <lineage>
        <taxon>Eukaryota</taxon>
        <taxon>Fungi</taxon>
        <taxon>Dikarya</taxon>
        <taxon>Basidiomycota</taxon>
        <taxon>Agaricomycotina</taxon>
        <taxon>Agaricomycetes</taxon>
        <taxon>Polyporales</taxon>
        <taxon>Phanerochaetaceae</taxon>
        <taxon>Phanerochaete</taxon>
    </lineage>
</organism>
<dbReference type="Proteomes" id="UP000703269">
    <property type="component" value="Unassembled WGS sequence"/>
</dbReference>
<name>A0A9P3GQI5_9APHY</name>